<accession>G3GSH3</accession>
<proteinExistence type="predicted"/>
<evidence type="ECO:0000313" key="2">
    <source>
        <dbReference type="Proteomes" id="UP000001075"/>
    </source>
</evidence>
<sequence>MITLLKTVESVNIRTEEILVVKLYELGLCPVRSKYFHVQLGKHHIAAVSKPSTKQILMFSITEAEIQT</sequence>
<name>G3GSH3_CRIGR</name>
<dbReference type="AlphaFoldDB" id="G3GSH3"/>
<dbReference type="InParanoid" id="G3GSH3"/>
<organism evidence="1 2">
    <name type="scientific">Cricetulus griseus</name>
    <name type="common">Chinese hamster</name>
    <name type="synonym">Cricetulus barabensis griseus</name>
    <dbReference type="NCBI Taxonomy" id="10029"/>
    <lineage>
        <taxon>Eukaryota</taxon>
        <taxon>Metazoa</taxon>
        <taxon>Chordata</taxon>
        <taxon>Craniata</taxon>
        <taxon>Vertebrata</taxon>
        <taxon>Euteleostomi</taxon>
        <taxon>Mammalia</taxon>
        <taxon>Eutheria</taxon>
        <taxon>Euarchontoglires</taxon>
        <taxon>Glires</taxon>
        <taxon>Rodentia</taxon>
        <taxon>Myomorpha</taxon>
        <taxon>Muroidea</taxon>
        <taxon>Cricetidae</taxon>
        <taxon>Cricetinae</taxon>
        <taxon>Cricetulus</taxon>
    </lineage>
</organism>
<dbReference type="Proteomes" id="UP000001075">
    <property type="component" value="Unassembled WGS sequence"/>
</dbReference>
<dbReference type="EMBL" id="JH000011">
    <property type="protein sequence ID" value="EGV96559.1"/>
    <property type="molecule type" value="Genomic_DNA"/>
</dbReference>
<gene>
    <name evidence="1" type="ORF">I79_000587</name>
</gene>
<evidence type="ECO:0000313" key="1">
    <source>
        <dbReference type="EMBL" id="EGV96559.1"/>
    </source>
</evidence>
<protein>
    <submittedName>
        <fullName evidence="1">Uncharacterized protein</fullName>
    </submittedName>
</protein>
<reference evidence="2" key="1">
    <citation type="journal article" date="2011" name="Nat. Biotechnol.">
        <title>The genomic sequence of the Chinese hamster ovary (CHO)-K1 cell line.</title>
        <authorList>
            <person name="Xu X."/>
            <person name="Nagarajan H."/>
            <person name="Lewis N.E."/>
            <person name="Pan S."/>
            <person name="Cai Z."/>
            <person name="Liu X."/>
            <person name="Chen W."/>
            <person name="Xie M."/>
            <person name="Wang W."/>
            <person name="Hammond S."/>
            <person name="Andersen M.R."/>
            <person name="Neff N."/>
            <person name="Passarelli B."/>
            <person name="Koh W."/>
            <person name="Fan H.C."/>
            <person name="Wang J."/>
            <person name="Gui Y."/>
            <person name="Lee K.H."/>
            <person name="Betenbaugh M.J."/>
            <person name="Quake S.R."/>
            <person name="Famili I."/>
            <person name="Palsson B.O."/>
            <person name="Wang J."/>
        </authorList>
    </citation>
    <scope>NUCLEOTIDE SEQUENCE [LARGE SCALE GENOMIC DNA]</scope>
    <source>
        <strain evidence="2">CHO K1 cell line</strain>
    </source>
</reference>